<name>A0ABQ5QRX6_9ACTN</name>
<feature type="signal peptide" evidence="1">
    <location>
        <begin position="1"/>
        <end position="34"/>
    </location>
</feature>
<evidence type="ECO:0000256" key="1">
    <source>
        <dbReference type="SAM" id="SignalP"/>
    </source>
</evidence>
<accession>A0ABQ5QRX6</accession>
<dbReference type="EMBL" id="BSDI01000009">
    <property type="protein sequence ID" value="GLH97149.1"/>
    <property type="molecule type" value="Genomic_DNA"/>
</dbReference>
<sequence length="636" mass="67040">MAPPVRSPRRIVTAALAAVAVVLTFLPVPPSAAAAEPDWLAEINLYREAAGLAPAVEDPALTAGIQKHLTYLRETPSQYLTGQYANLHLENPASPFYTPEGDAAGRASLLVFGAGTHGVTNVRIWLTGPFHGLGMLRAQLAKVAYAADPLTGTAALNVISGLDYTVPVAEEPILFPGPGVTTNLIAYSGNERPSPLETCGWEEDGWGGGVGLPIMVLLPEAPVAGITATLVADNGPDFSTANGSLCVVDQHTFHTTDTVYGPTGQSILEGDRAVFLLPREGLTWSRYHVKLQQPGRDPIEWSFVGAPPWSVSAGRSLVLHVGEAGGGTVMGNLTVTNPYRAGYTTVYPCKAGRPTASNNNYVAGQTIPNFVAVQPDANGDICVYTSGDTDLIWDQVAETGALAAHKAARLLDTRSGAKPRAGAVVKVRATTAGEQTVLANLTVTEPVGAGYTTAYPCLEGRPTASNNNYVRGETIPNFVAVKPDANGDVCVYTSNSAHLIWDQVAETDAFTAHNALRVHDTRTASKPGKGGTVRIHVADSAVGTVMGNLTVTEPVGAGYTTAYPCLEGRPTASNNNYVKGQTIPNFVAVRPDSNGDVCVYTSNSAHLIWDQVAETDAFTAHNAVRFYDTRAPRSFR</sequence>
<feature type="chain" id="PRO_5045198269" description="SCP domain-containing protein" evidence="1">
    <location>
        <begin position="35"/>
        <end position="636"/>
    </location>
</feature>
<evidence type="ECO:0000313" key="2">
    <source>
        <dbReference type="EMBL" id="GLH97149.1"/>
    </source>
</evidence>
<reference evidence="2" key="1">
    <citation type="submission" date="2022-12" db="EMBL/GenBank/DDBJ databases">
        <title>New Phytohabitans aurantiacus sp. RD004123 nov., an actinomycete isolated from soil.</title>
        <authorList>
            <person name="Triningsih D.W."/>
            <person name="Harunari E."/>
            <person name="Igarashi Y."/>
        </authorList>
    </citation>
    <scope>NUCLEOTIDE SEQUENCE</scope>
    <source>
        <strain evidence="2">RD004123</strain>
    </source>
</reference>
<comment type="caution">
    <text evidence="2">The sequence shown here is derived from an EMBL/GenBank/DDBJ whole genome shotgun (WGS) entry which is preliminary data.</text>
</comment>
<keyword evidence="1" id="KW-0732">Signal</keyword>
<evidence type="ECO:0008006" key="4">
    <source>
        <dbReference type="Google" id="ProtNLM"/>
    </source>
</evidence>
<keyword evidence="3" id="KW-1185">Reference proteome</keyword>
<gene>
    <name evidence="2" type="ORF">Pa4123_24240</name>
</gene>
<organism evidence="2 3">
    <name type="scientific">Phytohabitans aurantiacus</name>
    <dbReference type="NCBI Taxonomy" id="3016789"/>
    <lineage>
        <taxon>Bacteria</taxon>
        <taxon>Bacillati</taxon>
        <taxon>Actinomycetota</taxon>
        <taxon>Actinomycetes</taxon>
        <taxon>Micromonosporales</taxon>
        <taxon>Micromonosporaceae</taxon>
    </lineage>
</organism>
<evidence type="ECO:0000313" key="3">
    <source>
        <dbReference type="Proteomes" id="UP001144280"/>
    </source>
</evidence>
<protein>
    <recommendedName>
        <fullName evidence="4">SCP domain-containing protein</fullName>
    </recommendedName>
</protein>
<dbReference type="RefSeq" id="WP_281894759.1">
    <property type="nucleotide sequence ID" value="NZ_BSDI01000009.1"/>
</dbReference>
<proteinExistence type="predicted"/>
<dbReference type="Proteomes" id="UP001144280">
    <property type="component" value="Unassembled WGS sequence"/>
</dbReference>